<dbReference type="RefSeq" id="WP_193496958.1">
    <property type="nucleotide sequence ID" value="NZ_CP063169.1"/>
</dbReference>
<keyword evidence="2" id="KW-0812">Transmembrane</keyword>
<feature type="transmembrane region" description="Helical" evidence="2">
    <location>
        <begin position="61"/>
        <end position="83"/>
    </location>
</feature>
<dbReference type="AlphaFoldDB" id="A0A7M1SUH9"/>
<keyword evidence="2" id="KW-1133">Transmembrane helix</keyword>
<proteinExistence type="predicted"/>
<keyword evidence="5" id="KW-1185">Reference proteome</keyword>
<keyword evidence="2" id="KW-0472">Membrane</keyword>
<evidence type="ECO:0000259" key="3">
    <source>
        <dbReference type="Pfam" id="PF13845"/>
    </source>
</evidence>
<evidence type="ECO:0000313" key="5">
    <source>
        <dbReference type="Proteomes" id="UP000593758"/>
    </source>
</evidence>
<dbReference type="KEGG" id="halt:IM660_16960"/>
<protein>
    <submittedName>
        <fullName evidence="4">Septum formation family protein</fullName>
    </submittedName>
</protein>
<evidence type="ECO:0000313" key="4">
    <source>
        <dbReference type="EMBL" id="QOR70273.1"/>
    </source>
</evidence>
<accession>A0A7M1SUH9</accession>
<feature type="compositionally biased region" description="Basic and acidic residues" evidence="1">
    <location>
        <begin position="43"/>
        <end position="53"/>
    </location>
</feature>
<feature type="compositionally biased region" description="Basic and acidic residues" evidence="1">
    <location>
        <begin position="8"/>
        <end position="20"/>
    </location>
</feature>
<feature type="region of interest" description="Disordered" evidence="1">
    <location>
        <begin position="1"/>
        <end position="53"/>
    </location>
</feature>
<dbReference type="EMBL" id="CP063169">
    <property type="protein sequence ID" value="QOR70273.1"/>
    <property type="molecule type" value="Genomic_DNA"/>
</dbReference>
<dbReference type="Proteomes" id="UP000593758">
    <property type="component" value="Chromosome"/>
</dbReference>
<evidence type="ECO:0000256" key="2">
    <source>
        <dbReference type="SAM" id="Phobius"/>
    </source>
</evidence>
<evidence type="ECO:0000256" key="1">
    <source>
        <dbReference type="SAM" id="MobiDB-lite"/>
    </source>
</evidence>
<organism evidence="4 5">
    <name type="scientific">Ruania alkalisoli</name>
    <dbReference type="NCBI Taxonomy" id="2779775"/>
    <lineage>
        <taxon>Bacteria</taxon>
        <taxon>Bacillati</taxon>
        <taxon>Actinomycetota</taxon>
        <taxon>Actinomycetes</taxon>
        <taxon>Micrococcales</taxon>
        <taxon>Ruaniaceae</taxon>
        <taxon>Ruania</taxon>
    </lineage>
</organism>
<dbReference type="InterPro" id="IPR026004">
    <property type="entry name" value="Septum_form"/>
</dbReference>
<reference evidence="4 5" key="1">
    <citation type="submission" date="2020-10" db="EMBL/GenBank/DDBJ databases">
        <title>Haloactinobacterium sp. RN3S43, a bacterium isolated from saline soil.</title>
        <authorList>
            <person name="Sun J.-Q."/>
        </authorList>
    </citation>
    <scope>NUCLEOTIDE SEQUENCE [LARGE SCALE GENOMIC DNA]</scope>
    <source>
        <strain evidence="4 5">RN3S43</strain>
    </source>
</reference>
<sequence>MSTPDPSAPRRDRQRGDGRRLAPARGRHAGSWAGFGQSPGADPSERSPAADRRSTTSVPMIAAVAVGLALVLIVGTLGFRALFQDDPTPTPPATDPASATPTPTGEPPTPTTSPGAVSEFDLTVGQCLDGYELGDPEMPLADCADPHRFEVFAQDESAEEDYPGEGEMTTAADEFCRESLLAELPEDLDTTPVVYRTIAPSPETWETGDRTLTCIAGVDEGYTMTGSFTRGDEVVVAGS</sequence>
<feature type="domain" description="Septum formation-related" evidence="3">
    <location>
        <begin position="125"/>
        <end position="215"/>
    </location>
</feature>
<name>A0A7M1SUH9_9MICO</name>
<feature type="region of interest" description="Disordered" evidence="1">
    <location>
        <begin position="85"/>
        <end position="115"/>
    </location>
</feature>
<gene>
    <name evidence="4" type="ORF">IM660_16960</name>
</gene>
<dbReference type="Pfam" id="PF13845">
    <property type="entry name" value="Septum_form"/>
    <property type="match status" value="1"/>
</dbReference>